<dbReference type="eggNOG" id="ENOG5033ZBC">
    <property type="taxonomic scope" value="Bacteria"/>
</dbReference>
<proteinExistence type="predicted"/>
<gene>
    <name evidence="1" type="ordered locus">Closa_1412</name>
</gene>
<dbReference type="PaxDb" id="610130-Closa_1412"/>
<protein>
    <submittedName>
        <fullName evidence="1">Uncharacterized protein</fullName>
    </submittedName>
</protein>
<organism evidence="1 2">
    <name type="scientific">Lacrimispora saccharolytica (strain ATCC 35040 / DSM 2544 / NRCC 2533 / WM1)</name>
    <name type="common">Clostridium saccharolyticum</name>
    <dbReference type="NCBI Taxonomy" id="610130"/>
    <lineage>
        <taxon>Bacteria</taxon>
        <taxon>Bacillati</taxon>
        <taxon>Bacillota</taxon>
        <taxon>Clostridia</taxon>
        <taxon>Lachnospirales</taxon>
        <taxon>Lachnospiraceae</taxon>
        <taxon>Lacrimispora</taxon>
    </lineage>
</organism>
<keyword evidence="2" id="KW-1185">Reference proteome</keyword>
<dbReference type="HOGENOM" id="CLU_1755704_0_0_9"/>
<dbReference type="AlphaFoldDB" id="D9R938"/>
<dbReference type="RefSeq" id="WP_013272104.1">
    <property type="nucleotide sequence ID" value="NC_014376.1"/>
</dbReference>
<evidence type="ECO:0000313" key="1">
    <source>
        <dbReference type="EMBL" id="ADL04013.1"/>
    </source>
</evidence>
<dbReference type="OrthoDB" id="1846582at2"/>
<name>D9R938_LACSW</name>
<dbReference type="EMBL" id="CP002109">
    <property type="protein sequence ID" value="ADL04013.1"/>
    <property type="molecule type" value="Genomic_DNA"/>
</dbReference>
<accession>D9R938</accession>
<dbReference type="STRING" id="610130.Closa_1412"/>
<dbReference type="KEGG" id="csh:Closa_1412"/>
<evidence type="ECO:0000313" key="2">
    <source>
        <dbReference type="Proteomes" id="UP000001662"/>
    </source>
</evidence>
<dbReference type="Proteomes" id="UP000001662">
    <property type="component" value="Chromosome"/>
</dbReference>
<reference evidence="1" key="1">
    <citation type="submission" date="2010-07" db="EMBL/GenBank/DDBJ databases">
        <title>Complete sequence of Clostridium saccharolyticum WM1.</title>
        <authorList>
            <consortium name="US DOE Joint Genome Institute"/>
            <person name="Lucas S."/>
            <person name="Copeland A."/>
            <person name="Lapidus A."/>
            <person name="Cheng J.-F."/>
            <person name="Bruce D."/>
            <person name="Goodwin L."/>
            <person name="Pitluck S."/>
            <person name="Chertkov O."/>
            <person name="Detter J.C."/>
            <person name="Han C."/>
            <person name="Tapia R."/>
            <person name="Land M."/>
            <person name="Hauser L."/>
            <person name="Chang Y.-J."/>
            <person name="Jeffries C."/>
            <person name="Kyrpides N."/>
            <person name="Ivanova N."/>
            <person name="Mikhailova N."/>
            <person name="Mouttaki H."/>
            <person name="Lin L."/>
            <person name="Zhou J."/>
            <person name="Hemme C.L."/>
            <person name="Woyke T."/>
        </authorList>
    </citation>
    <scope>NUCLEOTIDE SEQUENCE [LARGE SCALE GENOMIC DNA]</scope>
    <source>
        <strain evidence="1">WM1</strain>
    </source>
</reference>
<sequence>MKYEKIKIGETTLDIAAGSCSLDRAGDAATVAIITGSNTIDSIHAVLASGGTIVKYDRDGVEEWKKDNLIYTGLIRPQSDFPVGIEQKQTGVDKEGNPTYSNEEVLGSVLVVEYRLPTTQDELNRQSKQIVSLNAQVAYLSMMSGIEI</sequence>